<dbReference type="KEGG" id="vde:111254731"/>
<evidence type="ECO:0000313" key="3">
    <source>
        <dbReference type="Proteomes" id="UP000594260"/>
    </source>
</evidence>
<dbReference type="InterPro" id="IPR012674">
    <property type="entry name" value="Calycin"/>
</dbReference>
<keyword evidence="3" id="KW-1185">Reference proteome</keyword>
<dbReference type="GeneID" id="111254731"/>
<feature type="chain" id="PRO_5029508292" description="Lipocalin/cytosolic fatty-acid binding domain-containing protein" evidence="1">
    <location>
        <begin position="26"/>
        <end position="184"/>
    </location>
</feature>
<dbReference type="OrthoDB" id="6503190at2759"/>
<evidence type="ECO:0000256" key="1">
    <source>
        <dbReference type="SAM" id="SignalP"/>
    </source>
</evidence>
<name>A0A7M7KW51_VARDE</name>
<dbReference type="Gene3D" id="2.40.128.20">
    <property type="match status" value="1"/>
</dbReference>
<dbReference type="EnsemblMetazoa" id="XM_022815881">
    <property type="protein sequence ID" value="XP_022671616"/>
    <property type="gene ID" value="LOC111254731"/>
</dbReference>
<reference evidence="2" key="1">
    <citation type="submission" date="2021-01" db="UniProtKB">
        <authorList>
            <consortium name="EnsemblMetazoa"/>
        </authorList>
    </citation>
    <scope>IDENTIFICATION</scope>
</reference>
<evidence type="ECO:0000313" key="2">
    <source>
        <dbReference type="EnsemblMetazoa" id="XP_022671616"/>
    </source>
</evidence>
<keyword evidence="1" id="KW-0732">Signal</keyword>
<dbReference type="RefSeq" id="XP_022671616.1">
    <property type="nucleotide sequence ID" value="XM_022815881.1"/>
</dbReference>
<accession>A0A7M7KW51</accession>
<dbReference type="Proteomes" id="UP000594260">
    <property type="component" value="Unplaced"/>
</dbReference>
<dbReference type="AlphaFoldDB" id="A0A7M7KW51"/>
<protein>
    <recommendedName>
        <fullName evidence="4">Lipocalin/cytosolic fatty-acid binding domain-containing protein</fullName>
    </recommendedName>
</protein>
<dbReference type="InParanoid" id="A0A7M7KW51"/>
<organism evidence="2 3">
    <name type="scientific">Varroa destructor</name>
    <name type="common">Honeybee mite</name>
    <dbReference type="NCBI Taxonomy" id="109461"/>
    <lineage>
        <taxon>Eukaryota</taxon>
        <taxon>Metazoa</taxon>
        <taxon>Ecdysozoa</taxon>
        <taxon>Arthropoda</taxon>
        <taxon>Chelicerata</taxon>
        <taxon>Arachnida</taxon>
        <taxon>Acari</taxon>
        <taxon>Parasitiformes</taxon>
        <taxon>Mesostigmata</taxon>
        <taxon>Gamasina</taxon>
        <taxon>Dermanyssoidea</taxon>
        <taxon>Varroidae</taxon>
        <taxon>Varroa</taxon>
    </lineage>
</organism>
<feature type="signal peptide" evidence="1">
    <location>
        <begin position="1"/>
        <end position="25"/>
    </location>
</feature>
<proteinExistence type="predicted"/>
<dbReference type="SUPFAM" id="SSF50814">
    <property type="entry name" value="Lipocalins"/>
    <property type="match status" value="1"/>
</dbReference>
<evidence type="ECO:0008006" key="4">
    <source>
        <dbReference type="Google" id="ProtNLM"/>
    </source>
</evidence>
<sequence length="184" mass="20957">MFALSSRLISAAAVTAVLFLISAEAEPSFKLIEKFDLEKFQKQTWWVTHRAQRLRPGHLDRCLKVTISRPFRSNQLYIGIDHENSGVIDQAYFPVEFNSQGFTFRMEDNEVARVDVVDTDYTTYFIGYMSFEKRQDEFLFTYSNMPKPEGALLSKMSDSLLEIAGIGIDALEPVDNDDCSDAEG</sequence>